<gene>
    <name evidence="6" type="ORF">KC19_2G019200</name>
</gene>
<dbReference type="InterPro" id="IPR000048">
    <property type="entry name" value="IQ_motif_EF-hand-BS"/>
</dbReference>
<dbReference type="Pfam" id="PF13178">
    <property type="entry name" value="DUF4005"/>
    <property type="match status" value="1"/>
</dbReference>
<dbReference type="PANTHER" id="PTHR32295">
    <property type="entry name" value="IQ-DOMAIN 5-RELATED"/>
    <property type="match status" value="1"/>
</dbReference>
<evidence type="ECO:0000256" key="2">
    <source>
        <dbReference type="ARBA" id="ARBA00024341"/>
    </source>
</evidence>
<dbReference type="CDD" id="cd23767">
    <property type="entry name" value="IQCD"/>
    <property type="match status" value="1"/>
</dbReference>
<feature type="compositionally biased region" description="Polar residues" evidence="4">
    <location>
        <begin position="316"/>
        <end position="346"/>
    </location>
</feature>
<dbReference type="PANTHER" id="PTHR32295:SF280">
    <property type="entry name" value="DUF4005 DOMAIN-CONTAINING PROTEIN"/>
    <property type="match status" value="1"/>
</dbReference>
<feature type="region of interest" description="Disordered" evidence="4">
    <location>
        <begin position="16"/>
        <end position="35"/>
    </location>
</feature>
<dbReference type="GO" id="GO:0005516">
    <property type="term" value="F:calmodulin binding"/>
    <property type="evidence" value="ECO:0007669"/>
    <property type="project" value="UniProtKB-KW"/>
</dbReference>
<keyword evidence="7" id="KW-1185">Reference proteome</keyword>
<sequence length="496" mass="56610">MGASKTFFKTLASMKRMVRPSSVEKDDTKKSGGEKQRRWVLWKTSAEDNIAKDLYTKEYREIQEVKGKPKLSDLMKKVDKYLLISTKQRLLINEHAAALRIQTAFRGFLARRALRALKGLVRLQALVRGHIVRRQAAITLRCMQALVRVQARIRARRVRMSTEGLAVQRTITERRCRVAILRDIERGWCTDSGTVEDLQAKLQQKQEGVIKRERALAYANQHQWRSDRGYSLHGVYFDQDNSQDNQHWGWSWLERWMAARPWENRMLDCREGFKEKPHSFPHETESFTDSNYTPPCAPKTSKVASSKGSIHGSVRDYSSFSGSTRISPSRSRGSHSFQNQSSSTCFDMQHQRDGLSGPIYLDHQASAVSSAPRPQHNRPALAPVDSNIPRSYMAPTMSAKAKVRSQSTPKQRTNSISEDLPVKKKRLSLPVKKTGEGYVTVSPVSKFPVPHGDQFISPPTLRREALPPIMRFDRPSSRSGEIGMMGGYNDPRRRFR</sequence>
<dbReference type="SMART" id="SM00015">
    <property type="entry name" value="IQ"/>
    <property type="match status" value="2"/>
</dbReference>
<feature type="region of interest" description="Disordered" evidence="4">
    <location>
        <begin position="278"/>
        <end position="349"/>
    </location>
</feature>
<reference evidence="6" key="1">
    <citation type="submission" date="2020-06" db="EMBL/GenBank/DDBJ databases">
        <title>WGS assembly of Ceratodon purpureus strain R40.</title>
        <authorList>
            <person name="Carey S.B."/>
            <person name="Jenkins J."/>
            <person name="Shu S."/>
            <person name="Lovell J.T."/>
            <person name="Sreedasyam A."/>
            <person name="Maumus F."/>
            <person name="Tiley G.P."/>
            <person name="Fernandez-Pozo N."/>
            <person name="Barry K."/>
            <person name="Chen C."/>
            <person name="Wang M."/>
            <person name="Lipzen A."/>
            <person name="Daum C."/>
            <person name="Saski C.A."/>
            <person name="Payton A.C."/>
            <person name="Mcbreen J.C."/>
            <person name="Conrad R.E."/>
            <person name="Kollar L.M."/>
            <person name="Olsson S."/>
            <person name="Huttunen S."/>
            <person name="Landis J.B."/>
            <person name="Wickett N.J."/>
            <person name="Johnson M.G."/>
            <person name="Rensing S.A."/>
            <person name="Grimwood J."/>
            <person name="Schmutz J."/>
            <person name="Mcdaniel S.F."/>
        </authorList>
    </citation>
    <scope>NUCLEOTIDE SEQUENCE</scope>
    <source>
        <strain evidence="6">R40</strain>
    </source>
</reference>
<dbReference type="AlphaFoldDB" id="A0A8T0IP56"/>
<feature type="region of interest" description="Disordered" evidence="4">
    <location>
        <begin position="366"/>
        <end position="416"/>
    </location>
</feature>
<dbReference type="Gene3D" id="1.20.5.190">
    <property type="match status" value="1"/>
</dbReference>
<evidence type="ECO:0000256" key="3">
    <source>
        <dbReference type="ARBA" id="ARBA00024378"/>
    </source>
</evidence>
<organism evidence="6 7">
    <name type="scientific">Ceratodon purpureus</name>
    <name type="common">Fire moss</name>
    <name type="synonym">Dicranum purpureum</name>
    <dbReference type="NCBI Taxonomy" id="3225"/>
    <lineage>
        <taxon>Eukaryota</taxon>
        <taxon>Viridiplantae</taxon>
        <taxon>Streptophyta</taxon>
        <taxon>Embryophyta</taxon>
        <taxon>Bryophyta</taxon>
        <taxon>Bryophytina</taxon>
        <taxon>Bryopsida</taxon>
        <taxon>Dicranidae</taxon>
        <taxon>Pseudoditrichales</taxon>
        <taxon>Ditrichaceae</taxon>
        <taxon>Ceratodon</taxon>
    </lineage>
</organism>
<name>A0A8T0IP56_CERPU</name>
<evidence type="ECO:0000313" key="7">
    <source>
        <dbReference type="Proteomes" id="UP000822688"/>
    </source>
</evidence>
<comment type="similarity">
    <text evidence="2">Belongs to the IQD family.</text>
</comment>
<evidence type="ECO:0000313" key="6">
    <source>
        <dbReference type="EMBL" id="KAG0585534.1"/>
    </source>
</evidence>
<dbReference type="Proteomes" id="UP000822688">
    <property type="component" value="Chromosome 2"/>
</dbReference>
<feature type="region of interest" description="Disordered" evidence="4">
    <location>
        <begin position="471"/>
        <end position="496"/>
    </location>
</feature>
<evidence type="ECO:0000259" key="5">
    <source>
        <dbReference type="Pfam" id="PF13178"/>
    </source>
</evidence>
<dbReference type="PROSITE" id="PS50096">
    <property type="entry name" value="IQ"/>
    <property type="match status" value="2"/>
</dbReference>
<feature type="domain" description="DUF4005" evidence="5">
    <location>
        <begin position="387"/>
        <end position="439"/>
    </location>
</feature>
<proteinExistence type="inferred from homology"/>
<dbReference type="InterPro" id="IPR025064">
    <property type="entry name" value="DUF4005"/>
</dbReference>
<protein>
    <recommendedName>
        <fullName evidence="5">DUF4005 domain-containing protein</fullName>
    </recommendedName>
</protein>
<feature type="compositionally biased region" description="Basic and acidic residues" evidence="4">
    <location>
        <begin position="22"/>
        <end position="35"/>
    </location>
</feature>
<keyword evidence="1" id="KW-0112">Calmodulin-binding</keyword>
<evidence type="ECO:0000256" key="4">
    <source>
        <dbReference type="SAM" id="MobiDB-lite"/>
    </source>
</evidence>
<dbReference type="EMBL" id="CM026422">
    <property type="protein sequence ID" value="KAG0585534.1"/>
    <property type="molecule type" value="Genomic_DNA"/>
</dbReference>
<dbReference type="Pfam" id="PF00612">
    <property type="entry name" value="IQ"/>
    <property type="match status" value="2"/>
</dbReference>
<comment type="subunit">
    <text evidence="3">Binds to multiple calmodulin (CaM) in the presence of Ca(2+) and CaM-like proteins.</text>
</comment>
<comment type="caution">
    <text evidence="6">The sequence shown here is derived from an EMBL/GenBank/DDBJ whole genome shotgun (WGS) entry which is preliminary data.</text>
</comment>
<accession>A0A8T0IP56</accession>
<evidence type="ECO:0000256" key="1">
    <source>
        <dbReference type="ARBA" id="ARBA00022860"/>
    </source>
</evidence>
<feature type="compositionally biased region" description="Polar residues" evidence="4">
    <location>
        <begin position="404"/>
        <end position="416"/>
    </location>
</feature>